<feature type="domain" description="Nudix hydrolase" evidence="3">
    <location>
        <begin position="15"/>
        <end position="158"/>
    </location>
</feature>
<evidence type="ECO:0000313" key="5">
    <source>
        <dbReference type="Proteomes" id="UP001304895"/>
    </source>
</evidence>
<dbReference type="CDD" id="cd18872">
    <property type="entry name" value="NUDIX_eIF-2B"/>
    <property type="match status" value="1"/>
</dbReference>
<gene>
    <name evidence="4" type="ORF">BT67DRAFT_433913</name>
</gene>
<dbReference type="PROSITE" id="PS51462">
    <property type="entry name" value="NUDIX"/>
    <property type="match status" value="1"/>
</dbReference>
<dbReference type="InterPro" id="IPR000086">
    <property type="entry name" value="NUDIX_hydrolase_dom"/>
</dbReference>
<dbReference type="SUPFAM" id="SSF55811">
    <property type="entry name" value="Nudix"/>
    <property type="match status" value="1"/>
</dbReference>
<comment type="caution">
    <text evidence="4">The sequence shown here is derived from an EMBL/GenBank/DDBJ whole genome shotgun (WGS) entry which is preliminary data.</text>
</comment>
<reference evidence="4" key="2">
    <citation type="submission" date="2023-05" db="EMBL/GenBank/DDBJ databases">
        <authorList>
            <consortium name="Lawrence Berkeley National Laboratory"/>
            <person name="Steindorff A."/>
            <person name="Hensen N."/>
            <person name="Bonometti L."/>
            <person name="Westerberg I."/>
            <person name="Brannstrom I.O."/>
            <person name="Guillou S."/>
            <person name="Cros-Aarteil S."/>
            <person name="Calhoun S."/>
            <person name="Haridas S."/>
            <person name="Kuo A."/>
            <person name="Mondo S."/>
            <person name="Pangilinan J."/>
            <person name="Riley R."/>
            <person name="Labutti K."/>
            <person name="Andreopoulos B."/>
            <person name="Lipzen A."/>
            <person name="Chen C."/>
            <person name="Yanf M."/>
            <person name="Daum C."/>
            <person name="Ng V."/>
            <person name="Clum A."/>
            <person name="Ohm R."/>
            <person name="Martin F."/>
            <person name="Silar P."/>
            <person name="Natvig D."/>
            <person name="Lalanne C."/>
            <person name="Gautier V."/>
            <person name="Ament-Velasquez S.L."/>
            <person name="Kruys A."/>
            <person name="Hutchinson M.I."/>
            <person name="Powell A.J."/>
            <person name="Barry K."/>
            <person name="Miller A.N."/>
            <person name="Grigoriev I.V."/>
            <person name="Debuchy R."/>
            <person name="Gladieux P."/>
            <person name="Thoren M.H."/>
            <person name="Johannesson H."/>
        </authorList>
    </citation>
    <scope>NUCLEOTIDE SEQUENCE</scope>
    <source>
        <strain evidence="4">CBS 123565</strain>
    </source>
</reference>
<dbReference type="InterPro" id="IPR000649">
    <property type="entry name" value="IF-2B-related"/>
</dbReference>
<dbReference type="InterPro" id="IPR015797">
    <property type="entry name" value="NUDIX_hydrolase-like_dom_sf"/>
</dbReference>
<comment type="similarity">
    <text evidence="1 2">Belongs to the eIF-2B alpha/beta/delta subunits family.</text>
</comment>
<sequence length="536" mass="57612">MTSPSGHGGGAGDWKKRSVVSSFIFKYDDSQPLVALFRRSDKVSTYRHHLAPISGTIEPTDPSPLAAAWREITEETTLTPASLTLLRQGKDYTFGDESVRREWTVFPFMFGLKTPADEQRIQIDWEHEGWGWHDPDAVITGADDGLNGVPRLAESLRRVWFETDLGAVAGRVLADGLDALAHDYESGARQLAVTALGALRGVVAALDAPDDRPSDEWWAKVRFAAWHLWKNGRESMGAAIMSALLAALARVEQVVQTTQAPGAWHGAVLAELDACIAARHKSAQHISQAFGAYLERTFQPKLASHEPISVLTLSESSTIRQGLRHAALKSCFVLDLRVLESRPLYEGVSLAGSVAEDLASATAAPSPHRITLYSDAAAAQAALGVDVVVVGADRIAASGAVSNKTGSLPAVLSAKHACGRARVVVLGESDKIAPPGRPEDHVVEAHDPAQISRAWRAEYNSTRVRTAAAALLQSPHPSVPGGRPGVGVEISNVFFEWIPAALIDVYVTEGGEWAADKIAQHSGKLEVEEQRLFGDL</sequence>
<protein>
    <submittedName>
        <fullName evidence="4">Nagb/rpia/CoA transferase-like protein</fullName>
    </submittedName>
</protein>
<dbReference type="SUPFAM" id="SSF100950">
    <property type="entry name" value="NagB/RpiA/CoA transferase-like"/>
    <property type="match status" value="1"/>
</dbReference>
<dbReference type="Pfam" id="PF00293">
    <property type="entry name" value="NUDIX"/>
    <property type="match status" value="1"/>
</dbReference>
<dbReference type="Pfam" id="PF01008">
    <property type="entry name" value="IF-2B"/>
    <property type="match status" value="1"/>
</dbReference>
<dbReference type="PANTHER" id="PTHR43475:SF3">
    <property type="entry name" value="TRANSLATION INITIATION FACTOR EIF-2B SUBUNIT FAMILY PROTEIN (AFU_ORTHOLOGUE AFUA_2G14290)"/>
    <property type="match status" value="1"/>
</dbReference>
<proteinExistence type="inferred from homology"/>
<dbReference type="PANTHER" id="PTHR43475">
    <property type="entry name" value="METHYLTHIORIBOSE-1-PHOSPHATE ISOMERASE"/>
    <property type="match status" value="1"/>
</dbReference>
<dbReference type="Gene3D" id="3.40.50.10470">
    <property type="entry name" value="Translation initiation factor eif-2b, domain 2"/>
    <property type="match status" value="1"/>
</dbReference>
<reference evidence="4" key="1">
    <citation type="journal article" date="2023" name="Mol. Phylogenet. Evol.">
        <title>Genome-scale phylogeny and comparative genomics of the fungal order Sordariales.</title>
        <authorList>
            <person name="Hensen N."/>
            <person name="Bonometti L."/>
            <person name="Westerberg I."/>
            <person name="Brannstrom I.O."/>
            <person name="Guillou S."/>
            <person name="Cros-Aarteil S."/>
            <person name="Calhoun S."/>
            <person name="Haridas S."/>
            <person name="Kuo A."/>
            <person name="Mondo S."/>
            <person name="Pangilinan J."/>
            <person name="Riley R."/>
            <person name="LaButti K."/>
            <person name="Andreopoulos B."/>
            <person name="Lipzen A."/>
            <person name="Chen C."/>
            <person name="Yan M."/>
            <person name="Daum C."/>
            <person name="Ng V."/>
            <person name="Clum A."/>
            <person name="Steindorff A."/>
            <person name="Ohm R.A."/>
            <person name="Martin F."/>
            <person name="Silar P."/>
            <person name="Natvig D.O."/>
            <person name="Lalanne C."/>
            <person name="Gautier V."/>
            <person name="Ament-Velasquez S.L."/>
            <person name="Kruys A."/>
            <person name="Hutchinson M.I."/>
            <person name="Powell A.J."/>
            <person name="Barry K."/>
            <person name="Miller A.N."/>
            <person name="Grigoriev I.V."/>
            <person name="Debuchy R."/>
            <person name="Gladieux P."/>
            <person name="Hiltunen Thoren M."/>
            <person name="Johannesson H."/>
        </authorList>
    </citation>
    <scope>NUCLEOTIDE SEQUENCE</scope>
    <source>
        <strain evidence="4">CBS 123565</strain>
    </source>
</reference>
<dbReference type="GO" id="GO:0019509">
    <property type="term" value="P:L-methionine salvage from methylthioadenosine"/>
    <property type="evidence" value="ECO:0007669"/>
    <property type="project" value="TreeGrafter"/>
</dbReference>
<evidence type="ECO:0000313" key="4">
    <source>
        <dbReference type="EMBL" id="KAK4135159.1"/>
    </source>
</evidence>
<name>A0AAN6ZF43_9PEZI</name>
<keyword evidence="5" id="KW-1185">Reference proteome</keyword>
<dbReference type="GO" id="GO:0016740">
    <property type="term" value="F:transferase activity"/>
    <property type="evidence" value="ECO:0007669"/>
    <property type="project" value="UniProtKB-KW"/>
</dbReference>
<dbReference type="GO" id="GO:0046523">
    <property type="term" value="F:S-methyl-5-thioribose-1-phosphate isomerase activity"/>
    <property type="evidence" value="ECO:0007669"/>
    <property type="project" value="TreeGrafter"/>
</dbReference>
<dbReference type="InterPro" id="IPR042529">
    <property type="entry name" value="IF_2B-like_C"/>
</dbReference>
<dbReference type="Gene3D" id="3.90.79.10">
    <property type="entry name" value="Nucleoside Triphosphate Pyrophosphohydrolase"/>
    <property type="match status" value="1"/>
</dbReference>
<evidence type="ECO:0000259" key="3">
    <source>
        <dbReference type="PROSITE" id="PS51462"/>
    </source>
</evidence>
<dbReference type="EMBL" id="MU853407">
    <property type="protein sequence ID" value="KAK4135159.1"/>
    <property type="molecule type" value="Genomic_DNA"/>
</dbReference>
<dbReference type="InterPro" id="IPR037171">
    <property type="entry name" value="NagB/RpiA_transferase-like"/>
</dbReference>
<accession>A0AAN6ZF43</accession>
<dbReference type="Proteomes" id="UP001304895">
    <property type="component" value="Unassembled WGS sequence"/>
</dbReference>
<keyword evidence="4" id="KW-0808">Transferase</keyword>
<organism evidence="4 5">
    <name type="scientific">Trichocladium antarcticum</name>
    <dbReference type="NCBI Taxonomy" id="1450529"/>
    <lineage>
        <taxon>Eukaryota</taxon>
        <taxon>Fungi</taxon>
        <taxon>Dikarya</taxon>
        <taxon>Ascomycota</taxon>
        <taxon>Pezizomycotina</taxon>
        <taxon>Sordariomycetes</taxon>
        <taxon>Sordariomycetidae</taxon>
        <taxon>Sordariales</taxon>
        <taxon>Chaetomiaceae</taxon>
        <taxon>Trichocladium</taxon>
    </lineage>
</organism>
<evidence type="ECO:0000256" key="2">
    <source>
        <dbReference type="RuleBase" id="RU003814"/>
    </source>
</evidence>
<evidence type="ECO:0000256" key="1">
    <source>
        <dbReference type="ARBA" id="ARBA00007251"/>
    </source>
</evidence>
<dbReference type="AlphaFoldDB" id="A0AAN6ZF43"/>